<reference evidence="3" key="1">
    <citation type="submission" date="2018-07" db="EMBL/GenBank/DDBJ databases">
        <title>Streptacidiphilus bronchialis DSM 106435 chromosome.</title>
        <authorList>
            <person name="Batra D."/>
            <person name="Gulvik C.A."/>
        </authorList>
    </citation>
    <scope>NUCLEOTIDE SEQUENCE [LARGE SCALE GENOMIC DNA]</scope>
    <source>
        <strain evidence="3">DSM 106435</strain>
    </source>
</reference>
<dbReference type="Pfam" id="PF13460">
    <property type="entry name" value="NAD_binding_10"/>
    <property type="match status" value="1"/>
</dbReference>
<dbReference type="EMBL" id="CP031264">
    <property type="protein sequence ID" value="AXI80552.1"/>
    <property type="molecule type" value="Genomic_DNA"/>
</dbReference>
<gene>
    <name evidence="2" type="ORF">C7M71_027340</name>
</gene>
<evidence type="ECO:0000259" key="1">
    <source>
        <dbReference type="Pfam" id="PF13460"/>
    </source>
</evidence>
<dbReference type="RefSeq" id="WP_111490945.1">
    <property type="nucleotide sequence ID" value="NZ_CP031264.1"/>
</dbReference>
<sequence>MKITAIGATGKVGTPLVRGLLERGADVRVFVRDPGKARAVIAAGDMPGRLGIVPGRLDDLAAVRAAFSGVDVGFVALGPTGDQRPLQEGVIEAAGQAGLPHLVRLSVFSTGHHSLGLNQRAHAELDDLVAHTGLPYTSLRPALFATSVLDAAEEIRRTGGWTGAAAHGRNPLIDPRDVAASGVSVLLDPAWWGRHHELTGPALYSWPDVAALLTRELGTPIGFRAVDGAALRAAALARGLPEINAETLVARERAVEAGENERLTDTVRALTGSEPRSLAAFLHEYRDVFVPQWEAA</sequence>
<dbReference type="OrthoDB" id="116343at2"/>
<dbReference type="PANTHER" id="PTHR43162:SF1">
    <property type="entry name" value="PRESTALK A DIFFERENTIATION PROTEIN A"/>
    <property type="match status" value="1"/>
</dbReference>
<dbReference type="Proteomes" id="UP000249340">
    <property type="component" value="Chromosome"/>
</dbReference>
<dbReference type="SUPFAM" id="SSF51735">
    <property type="entry name" value="NAD(P)-binding Rossmann-fold domains"/>
    <property type="match status" value="1"/>
</dbReference>
<dbReference type="AlphaFoldDB" id="A0A345T3J7"/>
<feature type="domain" description="NAD(P)-binding" evidence="1">
    <location>
        <begin position="7"/>
        <end position="188"/>
    </location>
</feature>
<dbReference type="PANTHER" id="PTHR43162">
    <property type="match status" value="1"/>
</dbReference>
<dbReference type="Gene3D" id="3.40.50.720">
    <property type="entry name" value="NAD(P)-binding Rossmann-like Domain"/>
    <property type="match status" value="1"/>
</dbReference>
<protein>
    <recommendedName>
        <fullName evidence="1">NAD(P)-binding domain-containing protein</fullName>
    </recommendedName>
</protein>
<dbReference type="Gene3D" id="3.90.25.10">
    <property type="entry name" value="UDP-galactose 4-epimerase, domain 1"/>
    <property type="match status" value="1"/>
</dbReference>
<name>A0A345T3J7_9ACTN</name>
<organism evidence="2 3">
    <name type="scientific">Peterkaempfera bronchialis</name>
    <dbReference type="NCBI Taxonomy" id="2126346"/>
    <lineage>
        <taxon>Bacteria</taxon>
        <taxon>Bacillati</taxon>
        <taxon>Actinomycetota</taxon>
        <taxon>Actinomycetes</taxon>
        <taxon>Kitasatosporales</taxon>
        <taxon>Streptomycetaceae</taxon>
        <taxon>Peterkaempfera</taxon>
    </lineage>
</organism>
<dbReference type="KEGG" id="stri:C7M71_027340"/>
<evidence type="ECO:0000313" key="3">
    <source>
        <dbReference type="Proteomes" id="UP000249340"/>
    </source>
</evidence>
<dbReference type="InterPro" id="IPR036291">
    <property type="entry name" value="NAD(P)-bd_dom_sf"/>
</dbReference>
<accession>A0A345T3J7</accession>
<evidence type="ECO:0000313" key="2">
    <source>
        <dbReference type="EMBL" id="AXI80552.1"/>
    </source>
</evidence>
<dbReference type="InterPro" id="IPR051604">
    <property type="entry name" value="Ergot_Alk_Oxidoreductase"/>
</dbReference>
<keyword evidence="3" id="KW-1185">Reference proteome</keyword>
<proteinExistence type="predicted"/>
<dbReference type="InterPro" id="IPR016040">
    <property type="entry name" value="NAD(P)-bd_dom"/>
</dbReference>